<dbReference type="AlphaFoldDB" id="A0A4Z2D2Y2"/>
<comment type="caution">
    <text evidence="2">The sequence shown here is derived from an EMBL/GenBank/DDBJ whole genome shotgun (WGS) entry which is preliminary data.</text>
</comment>
<feature type="region of interest" description="Disordered" evidence="1">
    <location>
        <begin position="359"/>
        <end position="383"/>
    </location>
</feature>
<feature type="compositionally biased region" description="Polar residues" evidence="1">
    <location>
        <begin position="649"/>
        <end position="661"/>
    </location>
</feature>
<feature type="compositionally biased region" description="Low complexity" evidence="1">
    <location>
        <begin position="632"/>
        <end position="644"/>
    </location>
</feature>
<protein>
    <submittedName>
        <fullName evidence="2">Uncharacterized protein</fullName>
    </submittedName>
</protein>
<proteinExistence type="predicted"/>
<evidence type="ECO:0000313" key="3">
    <source>
        <dbReference type="Proteomes" id="UP000311919"/>
    </source>
</evidence>
<evidence type="ECO:0000313" key="2">
    <source>
        <dbReference type="EMBL" id="TNN10799.1"/>
    </source>
</evidence>
<feature type="compositionally biased region" description="Low complexity" evidence="1">
    <location>
        <begin position="540"/>
        <end position="557"/>
    </location>
</feature>
<sequence length="711" mass="76978">MIRSANGLSQSSPTFNKSNYDNGGQRNTMNSLNVVVVTVPSVSLTNSSTSVIVVSQSTTTTTTTTTTVSSSVFSRNSRNTIGYRCSCKESTSHLSHRSGNYSSGVHYSQHFHHHNNHHHHHSSHKENYTPHATAVVECSNSPTVSGTASSNSLSHYHSPHYSTHHYHHTSTVQQNTKHNSLQNKWKPVISRELQEFMISQWEQFHEQLLHSNSVDAKSCCIATTTATTTTTSATSVITKAPTNITQSSSGDSFTNNNSAFSSSDLTSSRTSLSDNSSSGQVTNVALCNSNSPSAVGTNINGRSRASDLPSTLTTSDITYGVGSSNNSNNSCCGVGVGGCGNYLRRKQSCGYSTNQMTRSMNTGSSTWKRNLTSNRKNSSPGTFSSRCSANYFHNRSSSFVVNTTASNNLPPVTYISSSSLNSTSDQVNTICVNNQRNTKSLNVTDFKNPSATAQSASVISVTSIATSDGYIQQKISPVSSCSTCDSASKVDVCSPNVMNSDDLLKLEIKTENVNKISDTRVESNNCVVNEQHLTDIHLINNNDSSTNSGNGNGNTNDQLKDKRFNMESVNNSCIISSKSLLSDNETLTMPMFKDEEIDCSVNSYGKIEEGECYWTPDPPASPENNATLHGESYSSSYHSSSLSPNSPPRQLSVSLPNSKNLHTIYPNHHPPSPSRHTDLSSMPDFYRCNQSVDSLLISSSNNRLESLNDVD</sequence>
<feature type="compositionally biased region" description="Polar residues" evidence="1">
    <location>
        <begin position="1"/>
        <end position="26"/>
    </location>
</feature>
<keyword evidence="3" id="KW-1185">Reference proteome</keyword>
<feature type="region of interest" description="Disordered" evidence="1">
    <location>
        <begin position="1"/>
        <end position="27"/>
    </location>
</feature>
<feature type="region of interest" description="Disordered" evidence="1">
    <location>
        <begin position="615"/>
        <end position="682"/>
    </location>
</feature>
<reference evidence="2 3" key="1">
    <citation type="submission" date="2019-03" db="EMBL/GenBank/DDBJ databases">
        <title>An improved genome assembly of the fluke Schistosoma japonicum.</title>
        <authorList>
            <person name="Hu W."/>
            <person name="Luo F."/>
            <person name="Yin M."/>
            <person name="Mo X."/>
            <person name="Sun C."/>
            <person name="Wu Q."/>
            <person name="Zhu B."/>
            <person name="Xiang M."/>
            <person name="Wang J."/>
            <person name="Wang Y."/>
            <person name="Zhang T."/>
            <person name="Xu B."/>
            <person name="Zheng H."/>
            <person name="Feng Z."/>
        </authorList>
    </citation>
    <scope>NUCLEOTIDE SEQUENCE [LARGE SCALE GENOMIC DNA]</scope>
    <source>
        <strain evidence="2">HuSjv2</strain>
        <tissue evidence="2">Worms</tissue>
    </source>
</reference>
<dbReference type="EMBL" id="SKCS01000338">
    <property type="protein sequence ID" value="TNN10799.1"/>
    <property type="molecule type" value="Genomic_DNA"/>
</dbReference>
<name>A0A4Z2D2Y2_SCHJA</name>
<gene>
    <name evidence="2" type="ORF">EWB00_005068</name>
</gene>
<dbReference type="OrthoDB" id="6274524at2759"/>
<accession>A0A4Z2D2Y2</accession>
<feature type="region of interest" description="Disordered" evidence="1">
    <location>
        <begin position="539"/>
        <end position="559"/>
    </location>
</feature>
<organism evidence="2 3">
    <name type="scientific">Schistosoma japonicum</name>
    <name type="common">Blood fluke</name>
    <dbReference type="NCBI Taxonomy" id="6182"/>
    <lineage>
        <taxon>Eukaryota</taxon>
        <taxon>Metazoa</taxon>
        <taxon>Spiralia</taxon>
        <taxon>Lophotrochozoa</taxon>
        <taxon>Platyhelminthes</taxon>
        <taxon>Trematoda</taxon>
        <taxon>Digenea</taxon>
        <taxon>Strigeidida</taxon>
        <taxon>Schistosomatoidea</taxon>
        <taxon>Schistosomatidae</taxon>
        <taxon>Schistosoma</taxon>
    </lineage>
</organism>
<dbReference type="Proteomes" id="UP000311919">
    <property type="component" value="Unassembled WGS sequence"/>
</dbReference>
<evidence type="ECO:0000256" key="1">
    <source>
        <dbReference type="SAM" id="MobiDB-lite"/>
    </source>
</evidence>